<dbReference type="CDD" id="cd00143">
    <property type="entry name" value="PP2Cc"/>
    <property type="match status" value="1"/>
</dbReference>
<evidence type="ECO:0000256" key="6">
    <source>
        <dbReference type="SAM" id="MobiDB-lite"/>
    </source>
</evidence>
<accession>A0A427B9D8</accession>
<feature type="domain" description="PPM-type phosphatase" evidence="7">
    <location>
        <begin position="29"/>
        <end position="272"/>
    </location>
</feature>
<dbReference type="EMBL" id="AMZH03000176">
    <property type="protein sequence ID" value="RRT85109.1"/>
    <property type="molecule type" value="Genomic_DNA"/>
</dbReference>
<organism evidence="8 9">
    <name type="scientific">Ensete ventricosum</name>
    <name type="common">Abyssinian banana</name>
    <name type="synonym">Musa ensete</name>
    <dbReference type="NCBI Taxonomy" id="4639"/>
    <lineage>
        <taxon>Eukaryota</taxon>
        <taxon>Viridiplantae</taxon>
        <taxon>Streptophyta</taxon>
        <taxon>Embryophyta</taxon>
        <taxon>Tracheophyta</taxon>
        <taxon>Spermatophyta</taxon>
        <taxon>Magnoliopsida</taxon>
        <taxon>Liliopsida</taxon>
        <taxon>Zingiberales</taxon>
        <taxon>Musaceae</taxon>
        <taxon>Ensete</taxon>
    </lineage>
</organism>
<dbReference type="PANTHER" id="PTHR13832">
    <property type="entry name" value="PROTEIN PHOSPHATASE 2C"/>
    <property type="match status" value="1"/>
</dbReference>
<keyword evidence="3" id="KW-0904">Protein phosphatase</keyword>
<proteinExistence type="predicted"/>
<dbReference type="SUPFAM" id="SSF81606">
    <property type="entry name" value="PP2C-like"/>
    <property type="match status" value="1"/>
</dbReference>
<sequence>MALHDSQLFENTQSDDARYKTVLLIETEKVGCEEMEGSFGGGGGGGDDGVGKNGGPSDGRLPNPFAGAYRQFLGGALGGSPCKSALVRHDSLAKTTLLDVTIEVEKSNECCETDFFPILRSLVVANAGDCRAVLCRRGKAIDMSQDHKPACSKERKRIEALGGHVYDGYLNGLLNVARAIGDWHINGMKDSDGSGPLSAEPEVMKMWLTEDDEFLILGCDGIWDVFLSQNAVDFARRKLQEHNDPAACCKELVDEALKRKSSDNLAVVLVCFQSKPPPVLTAPRRRVQRSISAEGLRELQSFLDSLAD</sequence>
<dbReference type="PROSITE" id="PS51746">
    <property type="entry name" value="PPM_2"/>
    <property type="match status" value="1"/>
</dbReference>
<dbReference type="Gene3D" id="3.60.40.10">
    <property type="entry name" value="PPM-type phosphatase domain"/>
    <property type="match status" value="1"/>
</dbReference>
<evidence type="ECO:0000256" key="5">
    <source>
        <dbReference type="ARBA" id="ARBA00048336"/>
    </source>
</evidence>
<comment type="catalytic activity">
    <reaction evidence="5">
        <text>O-phospho-L-threonyl-[protein] + H2O = L-threonyl-[protein] + phosphate</text>
        <dbReference type="Rhea" id="RHEA:47004"/>
        <dbReference type="Rhea" id="RHEA-COMP:11060"/>
        <dbReference type="Rhea" id="RHEA-COMP:11605"/>
        <dbReference type="ChEBI" id="CHEBI:15377"/>
        <dbReference type="ChEBI" id="CHEBI:30013"/>
        <dbReference type="ChEBI" id="CHEBI:43474"/>
        <dbReference type="ChEBI" id="CHEBI:61977"/>
        <dbReference type="EC" id="3.1.3.16"/>
    </reaction>
</comment>
<dbReference type="AlphaFoldDB" id="A0A427B9D8"/>
<protein>
    <recommendedName>
        <fullName evidence="1">protein-serine/threonine phosphatase</fullName>
        <ecNumber evidence="1">3.1.3.16</ecNumber>
    </recommendedName>
</protein>
<dbReference type="GO" id="GO:0004722">
    <property type="term" value="F:protein serine/threonine phosphatase activity"/>
    <property type="evidence" value="ECO:0007669"/>
    <property type="project" value="UniProtKB-EC"/>
</dbReference>
<evidence type="ECO:0000256" key="4">
    <source>
        <dbReference type="ARBA" id="ARBA00047761"/>
    </source>
</evidence>
<name>A0A427B9D8_ENSVE</name>
<evidence type="ECO:0000256" key="2">
    <source>
        <dbReference type="ARBA" id="ARBA00022801"/>
    </source>
</evidence>
<dbReference type="EC" id="3.1.3.16" evidence="1"/>
<dbReference type="InterPro" id="IPR036457">
    <property type="entry name" value="PPM-type-like_dom_sf"/>
</dbReference>
<feature type="compositionally biased region" description="Gly residues" evidence="6">
    <location>
        <begin position="38"/>
        <end position="57"/>
    </location>
</feature>
<dbReference type="InterPro" id="IPR015655">
    <property type="entry name" value="PP2C"/>
</dbReference>
<evidence type="ECO:0000313" key="9">
    <source>
        <dbReference type="Proteomes" id="UP000287651"/>
    </source>
</evidence>
<evidence type="ECO:0000259" key="7">
    <source>
        <dbReference type="PROSITE" id="PS51746"/>
    </source>
</evidence>
<evidence type="ECO:0000256" key="1">
    <source>
        <dbReference type="ARBA" id="ARBA00013081"/>
    </source>
</evidence>
<dbReference type="Pfam" id="PF00481">
    <property type="entry name" value="PP2C"/>
    <property type="match status" value="1"/>
</dbReference>
<dbReference type="InterPro" id="IPR001932">
    <property type="entry name" value="PPM-type_phosphatase-like_dom"/>
</dbReference>
<keyword evidence="2" id="KW-0378">Hydrolase</keyword>
<feature type="region of interest" description="Disordered" evidence="6">
    <location>
        <begin position="36"/>
        <end position="61"/>
    </location>
</feature>
<comment type="catalytic activity">
    <reaction evidence="4">
        <text>O-phospho-L-seryl-[protein] + H2O = L-seryl-[protein] + phosphate</text>
        <dbReference type="Rhea" id="RHEA:20629"/>
        <dbReference type="Rhea" id="RHEA-COMP:9863"/>
        <dbReference type="Rhea" id="RHEA-COMP:11604"/>
        <dbReference type="ChEBI" id="CHEBI:15377"/>
        <dbReference type="ChEBI" id="CHEBI:29999"/>
        <dbReference type="ChEBI" id="CHEBI:43474"/>
        <dbReference type="ChEBI" id="CHEBI:83421"/>
        <dbReference type="EC" id="3.1.3.16"/>
    </reaction>
</comment>
<dbReference type="PANTHER" id="PTHR13832:SF790">
    <property type="entry name" value="PROTEIN PHOSPHATASE 2C 22-RELATED"/>
    <property type="match status" value="1"/>
</dbReference>
<evidence type="ECO:0000256" key="3">
    <source>
        <dbReference type="ARBA" id="ARBA00022912"/>
    </source>
</evidence>
<comment type="caution">
    <text evidence="8">The sequence shown here is derived from an EMBL/GenBank/DDBJ whole genome shotgun (WGS) entry which is preliminary data.</text>
</comment>
<dbReference type="Proteomes" id="UP000287651">
    <property type="component" value="Unassembled WGS sequence"/>
</dbReference>
<gene>
    <name evidence="8" type="ORF">B296_00000556</name>
</gene>
<evidence type="ECO:0000313" key="8">
    <source>
        <dbReference type="EMBL" id="RRT85109.1"/>
    </source>
</evidence>
<dbReference type="SMART" id="SM00332">
    <property type="entry name" value="PP2Cc"/>
    <property type="match status" value="1"/>
</dbReference>
<reference evidence="8 9" key="1">
    <citation type="journal article" date="2014" name="Agronomy (Basel)">
        <title>A Draft Genome Sequence for Ensete ventricosum, the Drought-Tolerant Tree Against Hunger.</title>
        <authorList>
            <person name="Harrison J."/>
            <person name="Moore K.A."/>
            <person name="Paszkiewicz K."/>
            <person name="Jones T."/>
            <person name="Grant M."/>
            <person name="Ambacheew D."/>
            <person name="Muzemil S."/>
            <person name="Studholme D.J."/>
        </authorList>
    </citation>
    <scope>NUCLEOTIDE SEQUENCE [LARGE SCALE GENOMIC DNA]</scope>
</reference>